<evidence type="ECO:0000313" key="5">
    <source>
        <dbReference type="Proteomes" id="UP000198846"/>
    </source>
</evidence>
<proteinExistence type="predicted"/>
<evidence type="ECO:0000256" key="2">
    <source>
        <dbReference type="SAM" id="SignalP"/>
    </source>
</evidence>
<dbReference type="PANTHER" id="PTHR10098:SF112">
    <property type="entry name" value="SLR0380 PROTEIN"/>
    <property type="match status" value="1"/>
</dbReference>
<accession>A0A1H3WN10</accession>
<feature type="signal peptide" evidence="2">
    <location>
        <begin position="1"/>
        <end position="18"/>
    </location>
</feature>
<keyword evidence="1" id="KW-0812">Transmembrane</keyword>
<reference evidence="5" key="1">
    <citation type="submission" date="2016-10" db="EMBL/GenBank/DDBJ databases">
        <authorList>
            <person name="Varghese N."/>
            <person name="Submissions S."/>
        </authorList>
    </citation>
    <scope>NUCLEOTIDE SEQUENCE [LARGE SCALE GENOMIC DNA]</scope>
    <source>
        <strain evidence="5">DSM 23842</strain>
    </source>
</reference>
<feature type="chain" id="PRO_5011433569" evidence="2">
    <location>
        <begin position="19"/>
        <end position="912"/>
    </location>
</feature>
<keyword evidence="1" id="KW-1133">Transmembrane helix</keyword>
<dbReference type="RefSeq" id="WP_092132421.1">
    <property type="nucleotide sequence ID" value="NZ_FNQK01000003.1"/>
</dbReference>
<dbReference type="Proteomes" id="UP000198846">
    <property type="component" value="Unassembled WGS sequence"/>
</dbReference>
<keyword evidence="5" id="KW-1185">Reference proteome</keyword>
<dbReference type="PANTHER" id="PTHR10098">
    <property type="entry name" value="RAPSYN-RELATED"/>
    <property type="match status" value="1"/>
</dbReference>
<organism evidence="4 5">
    <name type="scientific">Bizionia paragorgiae</name>
    <dbReference type="NCBI Taxonomy" id="283786"/>
    <lineage>
        <taxon>Bacteria</taxon>
        <taxon>Pseudomonadati</taxon>
        <taxon>Bacteroidota</taxon>
        <taxon>Flavobacteriia</taxon>
        <taxon>Flavobacteriales</taxon>
        <taxon>Flavobacteriaceae</taxon>
        <taxon>Bizionia</taxon>
    </lineage>
</organism>
<keyword evidence="1" id="KW-0472">Membrane</keyword>
<dbReference type="OrthoDB" id="9771112at2"/>
<keyword evidence="2" id="KW-0732">Signal</keyword>
<dbReference type="Gene3D" id="1.25.40.10">
    <property type="entry name" value="Tetratricopeptide repeat domain"/>
    <property type="match status" value="1"/>
</dbReference>
<feature type="domain" description="CHAT" evidence="3">
    <location>
        <begin position="614"/>
        <end position="877"/>
    </location>
</feature>
<gene>
    <name evidence="4" type="ORF">SAMN04487990_103188</name>
</gene>
<sequence length="912" mass="104556">MKQLLLLFCVFIASTSSAQNNNTDYNAAINKLQAKAVAVAKQEQDSAYFYLKTSIALSTQEKQWDHVMDAYFETYNIAFFHNNLDQRKGTLQTIDSLYQKQIDYFKKTDLSLRYHNHINYYYAFHYFRLNNYKLAKKHFQNIIDATENNADTIIKLNKSFLSVSYSYIAKMHTDEGQYALSKALYQKNIRLIKRIDSTNHDLLFSNFNLLAEVLKKEKKHKASNAYFLKSFRYYSAKDSPNTIMSSCFNIAENYIALSKIDSARFYLKHAKAYLDENHIYNTNYHELYSKIYSKENNYPEALTELQQLISFYKNKADRTTNKSLHLANGYKKIGALQLKFNTPVPALKHLDSAITLFTSDTIKSSINAIHLLTTLQLKADGLNRVSSYESTIKTVDFAITILDEIRPEFRNNTDKLFLIENAYPLYETGLQAAFALYSKHNDNHYIDKAFKYAEKSKSALLLEGLLSAKATEYANIPESVIEEEYHIKNNITALEKKLNTNRSESLEDELFNLKNTHRVFIERLEGKFPEYYNLKYNSQTLSIEGMQHMLKANTMLISYFYGERAIYTLAISKDKKQFLKKPLSAELTATINTAFRMLGNPKSEVIELKKRLISLHESIIKPINHLESQLIISPDGVLNYIPFAALVDENSEFLISKHAISYINSATLLQQLQRKKENNGNMLAFAPAFNDNTKLLPLPNTIKEAENCLIHFKGELLIQDKASLLNFQAKSGNYSILHLATHAVFNDGSPEFSYLAFTPSVSTPYLLYTKDLYNLKLNADLVTLSACESGMGTLHRGEGLMSLARGFYFSGSNAIMSTLWKINDNSTAVVMDHFYSNLSKRHSKSHALQKAQLSFLKANKDTPLSHPYYWSAFIISGHTEALQTPTNYNLYILAITTILLLLLFIKFRKKLT</sequence>
<evidence type="ECO:0000256" key="1">
    <source>
        <dbReference type="SAM" id="Phobius"/>
    </source>
</evidence>
<dbReference type="AlphaFoldDB" id="A0A1H3WN10"/>
<dbReference type="InterPro" id="IPR024983">
    <property type="entry name" value="CHAT_dom"/>
</dbReference>
<dbReference type="InterPro" id="IPR011990">
    <property type="entry name" value="TPR-like_helical_dom_sf"/>
</dbReference>
<evidence type="ECO:0000259" key="3">
    <source>
        <dbReference type="Pfam" id="PF12770"/>
    </source>
</evidence>
<dbReference type="Pfam" id="PF12770">
    <property type="entry name" value="CHAT"/>
    <property type="match status" value="1"/>
</dbReference>
<name>A0A1H3WN10_BIZPA</name>
<dbReference type="STRING" id="283786.SAMN04487990_103188"/>
<dbReference type="EMBL" id="FNQK01000003">
    <property type="protein sequence ID" value="SDZ88567.1"/>
    <property type="molecule type" value="Genomic_DNA"/>
</dbReference>
<protein>
    <submittedName>
        <fullName evidence="4">CHAT domain-containing protein</fullName>
    </submittedName>
</protein>
<evidence type="ECO:0000313" key="4">
    <source>
        <dbReference type="EMBL" id="SDZ88567.1"/>
    </source>
</evidence>
<dbReference type="SUPFAM" id="SSF48452">
    <property type="entry name" value="TPR-like"/>
    <property type="match status" value="1"/>
</dbReference>
<feature type="transmembrane region" description="Helical" evidence="1">
    <location>
        <begin position="888"/>
        <end position="905"/>
    </location>
</feature>